<feature type="transmembrane region" description="Helical" evidence="1">
    <location>
        <begin position="327"/>
        <end position="349"/>
    </location>
</feature>
<feature type="transmembrane region" description="Helical" evidence="1">
    <location>
        <begin position="55"/>
        <end position="78"/>
    </location>
</feature>
<dbReference type="RefSeq" id="WP_183498542.1">
    <property type="nucleotide sequence ID" value="NZ_BAABCO010000003.1"/>
</dbReference>
<organism evidence="2 3">
    <name type="scientific">Microbacterium invictum</name>
    <dbReference type="NCBI Taxonomy" id="515415"/>
    <lineage>
        <taxon>Bacteria</taxon>
        <taxon>Bacillati</taxon>
        <taxon>Actinomycetota</taxon>
        <taxon>Actinomycetes</taxon>
        <taxon>Micrococcales</taxon>
        <taxon>Microbacteriaceae</taxon>
        <taxon>Microbacterium</taxon>
    </lineage>
</organism>
<feature type="transmembrane region" description="Helical" evidence="1">
    <location>
        <begin position="370"/>
        <end position="394"/>
    </location>
</feature>
<reference evidence="2 3" key="1">
    <citation type="submission" date="2020-08" db="EMBL/GenBank/DDBJ databases">
        <title>Sequencing the genomes of 1000 actinobacteria strains.</title>
        <authorList>
            <person name="Klenk H.-P."/>
        </authorList>
    </citation>
    <scope>NUCLEOTIDE SEQUENCE [LARGE SCALE GENOMIC DNA]</scope>
    <source>
        <strain evidence="2 3">DSM 19600</strain>
    </source>
</reference>
<feature type="transmembrane region" description="Helical" evidence="1">
    <location>
        <begin position="481"/>
        <end position="505"/>
    </location>
</feature>
<feature type="transmembrane region" description="Helical" evidence="1">
    <location>
        <begin position="174"/>
        <end position="193"/>
    </location>
</feature>
<feature type="transmembrane region" description="Helical" evidence="1">
    <location>
        <begin position="447"/>
        <end position="469"/>
    </location>
</feature>
<keyword evidence="3" id="KW-1185">Reference proteome</keyword>
<comment type="caution">
    <text evidence="2">The sequence shown here is derived from an EMBL/GenBank/DDBJ whole genome shotgun (WGS) entry which is preliminary data.</text>
</comment>
<dbReference type="EMBL" id="JACIFH010000001">
    <property type="protein sequence ID" value="MBB4138811.1"/>
    <property type="molecule type" value="Genomic_DNA"/>
</dbReference>
<name>A0AA40VKU9_9MICO</name>
<feature type="transmembrane region" description="Helical" evidence="1">
    <location>
        <begin position="400"/>
        <end position="426"/>
    </location>
</feature>
<feature type="transmembrane region" description="Helical" evidence="1">
    <location>
        <begin position="28"/>
        <end position="49"/>
    </location>
</feature>
<keyword evidence="1" id="KW-0812">Transmembrane</keyword>
<proteinExistence type="predicted"/>
<feature type="transmembrane region" description="Helical" evidence="1">
    <location>
        <begin position="300"/>
        <end position="321"/>
    </location>
</feature>
<gene>
    <name evidence="2" type="ORF">BKA10_000605</name>
</gene>
<evidence type="ECO:0000313" key="3">
    <source>
        <dbReference type="Proteomes" id="UP000549113"/>
    </source>
</evidence>
<accession>A0AA40VKU9</accession>
<dbReference type="Proteomes" id="UP000549113">
    <property type="component" value="Unassembled WGS sequence"/>
</dbReference>
<feature type="transmembrane region" description="Helical" evidence="1">
    <location>
        <begin position="99"/>
        <end position="127"/>
    </location>
</feature>
<evidence type="ECO:0000256" key="1">
    <source>
        <dbReference type="SAM" id="Phobius"/>
    </source>
</evidence>
<keyword evidence="1" id="KW-1133">Transmembrane helix</keyword>
<feature type="transmembrane region" description="Helical" evidence="1">
    <location>
        <begin position="233"/>
        <end position="252"/>
    </location>
</feature>
<feature type="transmembrane region" description="Helical" evidence="1">
    <location>
        <begin position="139"/>
        <end position="162"/>
    </location>
</feature>
<keyword evidence="1" id="KW-0472">Membrane</keyword>
<protein>
    <submittedName>
        <fullName evidence="2">ABC-2 type transport system permease protein</fullName>
    </submittedName>
</protein>
<evidence type="ECO:0000313" key="2">
    <source>
        <dbReference type="EMBL" id="MBB4138811.1"/>
    </source>
</evidence>
<dbReference type="AlphaFoldDB" id="A0AA40VKU9"/>
<sequence length="519" mass="53476">MAAHVLRLRFDLLIGALRGRPRDVARNVAGLAALTLLVVAICTGTVRLSAAGTDVAAVVTILAGAGIALGFLLAPLVAGWDDPLDPRRFIVFGAETPRLIASLLPASLISVSAFSLIAVSACVAIMWAEHSVPPALGALGGALFALTCLLLSKAAMALAALALRPRQSRELTGLFVIAILIVVVPAGVFLAALQWEGSIPSQLVEAAGVLSSTPLGASLAIPARVAAGASPAAHIAIALATVIGLAVLWAWLTRQLVSTTDRPASGRARRGLGWFNVTPATATGAIAARSLTYWLQDSRYLANVIIVPVAGLLAAVPLLVVGVPVPIVALVPVPIMALFFGWIAHNDLAYDSTALWMHLASAVRGTADRLGRLAPVLLVAVPILAVSVPVAIWLHGRWALLPAMAGVCASLFLCGLGLSSISSAAAPYPASRPGDGPFQQPQRTGGGLAQGVVLVGAVALSAPVLWWAWLSLSHSTSWAWTALWGGFSIGMGVLIVGIFIGGAVFRRRGSRLMEFAESS</sequence>